<evidence type="ECO:0000313" key="4">
    <source>
        <dbReference type="Proteomes" id="UP000016160"/>
    </source>
</evidence>
<dbReference type="InterPro" id="IPR048954">
    <property type="entry name" value="PorZ_N"/>
</dbReference>
<accession>T2KSA1</accession>
<feature type="domain" description="PorZ N-terminal beta-propeller" evidence="2">
    <location>
        <begin position="45"/>
        <end position="207"/>
    </location>
</feature>
<dbReference type="SUPFAM" id="SSF50978">
    <property type="entry name" value="WD40 repeat-like"/>
    <property type="match status" value="1"/>
</dbReference>
<dbReference type="Gene3D" id="2.130.10.10">
    <property type="entry name" value="YVTN repeat-like/Quinoprotein amine dehydrogenase"/>
    <property type="match status" value="3"/>
</dbReference>
<name>T2KSA1_FORAG</name>
<dbReference type="Gene3D" id="2.60.40.4070">
    <property type="match status" value="1"/>
</dbReference>
<evidence type="ECO:0000259" key="2">
    <source>
        <dbReference type="Pfam" id="PF21544"/>
    </source>
</evidence>
<evidence type="ECO:0000256" key="1">
    <source>
        <dbReference type="SAM" id="SignalP"/>
    </source>
</evidence>
<dbReference type="InterPro" id="IPR036322">
    <property type="entry name" value="WD40_repeat_dom_sf"/>
</dbReference>
<dbReference type="RefSeq" id="WP_038532548.1">
    <property type="nucleotide sequence ID" value="NZ_HG315671.1"/>
</dbReference>
<dbReference type="HOGENOM" id="CLU_018865_0_0_10"/>
<gene>
    <name evidence="3" type="ORF">BN863_33470</name>
</gene>
<organism evidence="3 4">
    <name type="scientific">Formosa agariphila (strain DSM 15362 / KCTC 12365 / LMG 23005 / KMM 3901 / M-2Alg 35-1)</name>
    <dbReference type="NCBI Taxonomy" id="1347342"/>
    <lineage>
        <taxon>Bacteria</taxon>
        <taxon>Pseudomonadati</taxon>
        <taxon>Bacteroidota</taxon>
        <taxon>Flavobacteriia</taxon>
        <taxon>Flavobacteriales</taxon>
        <taxon>Flavobacteriaceae</taxon>
        <taxon>Formosa</taxon>
    </lineage>
</organism>
<dbReference type="SUPFAM" id="SSF101898">
    <property type="entry name" value="NHL repeat"/>
    <property type="match status" value="1"/>
</dbReference>
<dbReference type="STRING" id="1347342.BN863_33470"/>
<protein>
    <submittedName>
        <fullName evidence="3">Immunoreactive 84kD antigen PG93</fullName>
    </submittedName>
</protein>
<dbReference type="InterPro" id="IPR015943">
    <property type="entry name" value="WD40/YVTN_repeat-like_dom_sf"/>
</dbReference>
<dbReference type="Proteomes" id="UP000016160">
    <property type="component" value="Chromosome"/>
</dbReference>
<reference evidence="3 4" key="1">
    <citation type="journal article" date="2013" name="Appl. Environ. Microbiol.">
        <title>The genome of the alga-associated marine flavobacterium Formosa agariphila KMM 3901T reveals a broad potential for degradation of algal polysaccharides.</title>
        <authorList>
            <person name="Mann A.J."/>
            <person name="Hahnke R.L."/>
            <person name="Huang S."/>
            <person name="Werner J."/>
            <person name="Xing P."/>
            <person name="Barbeyron T."/>
            <person name="Huettel B."/>
            <person name="Stueber K."/>
            <person name="Reinhardt R."/>
            <person name="Harder J."/>
            <person name="Gloeckner F.O."/>
            <person name="Amann R.I."/>
            <person name="Teeling H."/>
        </authorList>
    </citation>
    <scope>NUCLEOTIDE SEQUENCE [LARGE SCALE GENOMIC DNA]</scope>
    <source>
        <strain evidence="4">DSM 15362 / KCTC 12365 / LMG 23005 / KMM 3901</strain>
    </source>
</reference>
<dbReference type="eggNOG" id="COG3292">
    <property type="taxonomic scope" value="Bacteria"/>
</dbReference>
<keyword evidence="1" id="KW-0732">Signal</keyword>
<dbReference type="AlphaFoldDB" id="T2KSA1"/>
<sequence>MFKRILLVILLVCPLITMAQDYTESWEGHFSYINIIDVTASETKIYAASENAVFSYDIQSQEISTLSTIQGLSGELISTVHYSDNFKALVIGYENGLIEIFLEDDTNVLHVVDIVDKPTIPPTNKRINHINEYEGVLYISTNYGISVYNLSRLEFGDTYFIGDSGVQTIITQTTVSNGYIWASGLNATGIKRAELSNTDLIDYNQWTKISLGNYTSVQAVSDNVYATNTNREIFRIENNSNLNRLKQFPSDVLDVKSANNELVITTANLVYLYDDAFRIIAQVGANDSFNTSYTSAISTIDHFYIGSNSLGVLQSPIGNASVFEDIYPNGPLLNIPFSVQAGNNNAWVTYGDYTVSYNPAPVKRYGISHLKSDVWNNIPTDSVLGATNLNAISVNPNKISQVYISSFNEGILEVESDVAVKLFNETNSGLETVDVPGSKSVRASASTFDNNGLLWSLSSLVLSPLKSYDLQSNQWKSYSFEGLYSDPINDELGFSDIAIDNAGIAWMGAYFNGLIGYDYKSGTSQIKSLNEESQNMPDKTVTALALDNRNQLWIGTPRGLRVLYNTSSFFTDPNVEVSEIIVLDNGIASELLSQEYITSIEVDGSNNKWIGTIGSGIFYFSSDGQETIYHFTKDNSPLPSNNITDISIDNSNGKVFIGTESGLLAFNSGSSGTKDNYSDAYVYPNPVRPTFNITDDLVKIKGLTDNVNIKITDIEGNLVAEAQANVNSRYGGANLEIDGGTAFWNGKNLANNVVRSGVYLIMLSDTDTFETKVLKLMIIR</sequence>
<dbReference type="EMBL" id="HG315671">
    <property type="protein sequence ID" value="CDF81059.1"/>
    <property type="molecule type" value="Genomic_DNA"/>
</dbReference>
<feature type="signal peptide" evidence="1">
    <location>
        <begin position="1"/>
        <end position="19"/>
    </location>
</feature>
<dbReference type="OrthoDB" id="9807410at2"/>
<dbReference type="Pfam" id="PF21544">
    <property type="entry name" value="PorZ_N_b_propeller"/>
    <property type="match status" value="1"/>
</dbReference>
<proteinExistence type="predicted"/>
<dbReference type="InterPro" id="IPR011110">
    <property type="entry name" value="Reg_prop"/>
</dbReference>
<dbReference type="Pfam" id="PF07494">
    <property type="entry name" value="Reg_prop"/>
    <property type="match status" value="1"/>
</dbReference>
<feature type="chain" id="PRO_5004591229" evidence="1">
    <location>
        <begin position="20"/>
        <end position="780"/>
    </location>
</feature>
<keyword evidence="4" id="KW-1185">Reference proteome</keyword>
<evidence type="ECO:0000313" key="3">
    <source>
        <dbReference type="EMBL" id="CDF81059.1"/>
    </source>
</evidence>
<dbReference type="PATRIC" id="fig|1347342.6.peg.3375"/>